<dbReference type="PANTHER" id="PTHR22901:SF0">
    <property type="entry name" value="SIALATE O-ACETYLESTERASE"/>
    <property type="match status" value="1"/>
</dbReference>
<dbReference type="Proteomes" id="UP000315471">
    <property type="component" value="Unassembled WGS sequence"/>
</dbReference>
<dbReference type="InterPro" id="IPR008979">
    <property type="entry name" value="Galactose-bd-like_sf"/>
</dbReference>
<evidence type="ECO:0000313" key="4">
    <source>
        <dbReference type="Proteomes" id="UP000315471"/>
    </source>
</evidence>
<proteinExistence type="predicted"/>
<dbReference type="RefSeq" id="WP_146598197.1">
    <property type="nucleotide sequence ID" value="NZ_SJPY01000001.1"/>
</dbReference>
<organism evidence="3 4">
    <name type="scientific">Novipirellula aureliae</name>
    <dbReference type="NCBI Taxonomy" id="2527966"/>
    <lineage>
        <taxon>Bacteria</taxon>
        <taxon>Pseudomonadati</taxon>
        <taxon>Planctomycetota</taxon>
        <taxon>Planctomycetia</taxon>
        <taxon>Pirellulales</taxon>
        <taxon>Pirellulaceae</taxon>
        <taxon>Novipirellula</taxon>
    </lineage>
</organism>
<dbReference type="InterPro" id="IPR039329">
    <property type="entry name" value="SIAE"/>
</dbReference>
<keyword evidence="4" id="KW-1185">Reference proteome</keyword>
<dbReference type="EMBL" id="SJPY01000001">
    <property type="protein sequence ID" value="TWU45509.1"/>
    <property type="molecule type" value="Genomic_DNA"/>
</dbReference>
<evidence type="ECO:0000313" key="3">
    <source>
        <dbReference type="EMBL" id="TWU45509.1"/>
    </source>
</evidence>
<dbReference type="GO" id="GO:0004553">
    <property type="term" value="F:hydrolase activity, hydrolyzing O-glycosyl compounds"/>
    <property type="evidence" value="ECO:0007669"/>
    <property type="project" value="InterPro"/>
</dbReference>
<comment type="caution">
    <text evidence="3">The sequence shown here is derived from an EMBL/GenBank/DDBJ whole genome shotgun (WGS) entry which is preliminary data.</text>
</comment>
<dbReference type="GO" id="GO:0005975">
    <property type="term" value="P:carbohydrate metabolic process"/>
    <property type="evidence" value="ECO:0007669"/>
    <property type="project" value="InterPro"/>
</dbReference>
<name>A0A5C6EE61_9BACT</name>
<dbReference type="InterPro" id="IPR005181">
    <property type="entry name" value="SASA"/>
</dbReference>
<evidence type="ECO:0000256" key="1">
    <source>
        <dbReference type="ARBA" id="ARBA00022801"/>
    </source>
</evidence>
<dbReference type="AlphaFoldDB" id="A0A5C6EE61"/>
<reference evidence="3 4" key="1">
    <citation type="submission" date="2019-02" db="EMBL/GenBank/DDBJ databases">
        <title>Deep-cultivation of Planctomycetes and their phenomic and genomic characterization uncovers novel biology.</title>
        <authorList>
            <person name="Wiegand S."/>
            <person name="Jogler M."/>
            <person name="Boedeker C."/>
            <person name="Pinto D."/>
            <person name="Vollmers J."/>
            <person name="Rivas-Marin E."/>
            <person name="Kohn T."/>
            <person name="Peeters S.H."/>
            <person name="Heuer A."/>
            <person name="Rast P."/>
            <person name="Oberbeckmann S."/>
            <person name="Bunk B."/>
            <person name="Jeske O."/>
            <person name="Meyerdierks A."/>
            <person name="Storesund J.E."/>
            <person name="Kallscheuer N."/>
            <person name="Luecker S."/>
            <person name="Lage O.M."/>
            <person name="Pohl T."/>
            <person name="Merkel B.J."/>
            <person name="Hornburger P."/>
            <person name="Mueller R.-W."/>
            <person name="Bruemmer F."/>
            <person name="Labrenz M."/>
            <person name="Spormann A.M."/>
            <person name="Op Den Camp H."/>
            <person name="Overmann J."/>
            <person name="Amann R."/>
            <person name="Jetten M.S.M."/>
            <person name="Mascher T."/>
            <person name="Medema M.H."/>
            <person name="Devos D.P."/>
            <person name="Kaster A.-K."/>
            <person name="Ovreas L."/>
            <person name="Rohde M."/>
            <person name="Galperin M.Y."/>
            <person name="Jogler C."/>
        </authorList>
    </citation>
    <scope>NUCLEOTIDE SEQUENCE [LARGE SCALE GENOMIC DNA]</scope>
    <source>
        <strain evidence="3 4">Q31b</strain>
    </source>
</reference>
<dbReference type="InterPro" id="IPR036514">
    <property type="entry name" value="SGNH_hydro_sf"/>
</dbReference>
<dbReference type="SUPFAM" id="SSF52266">
    <property type="entry name" value="SGNH hydrolase"/>
    <property type="match status" value="1"/>
</dbReference>
<dbReference type="SUPFAM" id="SSF49785">
    <property type="entry name" value="Galactose-binding domain-like"/>
    <property type="match status" value="1"/>
</dbReference>
<dbReference type="Gene3D" id="3.40.50.1110">
    <property type="entry name" value="SGNH hydrolase"/>
    <property type="match status" value="2"/>
</dbReference>
<gene>
    <name evidence="3" type="ORF">Q31b_06820</name>
</gene>
<dbReference type="Pfam" id="PF03629">
    <property type="entry name" value="SASA"/>
    <property type="match status" value="1"/>
</dbReference>
<accession>A0A5C6EE61</accession>
<dbReference type="GO" id="GO:0001681">
    <property type="term" value="F:sialate O-acetylesterase activity"/>
    <property type="evidence" value="ECO:0007669"/>
    <property type="project" value="InterPro"/>
</dbReference>
<sequence>MNKIPPVLPRLLLPRLFTQIFTQSFLVFAAWVGSGGGLTTAAQETPLLHPLFSDHLVLQRGEEIPVWGWGVPGQQVLVTLQDKTAEATVEKNGRWQTKLPAFTAGGPFELTAKVKGGDQQGVQTIQDVLIGDVWICSGQSNMERPLSAAKNSDAEISAANYPNIRLFTVPRQISEVPVDSLEGRWEVCTSQFAKSFSAVGYFFGRDLHRELNVPIGLIDASWGGTVAEAWTSAEALESLEDFRPKLNALKRLRESRSENPLDQRTAMARWWRENDLGTREKWQRRVLTPSVEDPWKSIDLPKRWDQHDLAGFDGVVWFRKEFELPNASDSIQAELRLGPIDDRETTWINGKKIGQTDRFNIDRQYSIKPGVLRAGKNVIAIRVLDTGGAGGFFGQPNQMQIKFDDATSLPLKGSWSYKISVPLSKMSLRPDPPVENPNRVTVLYNGMIAPLEPYAIKGAIWYQGESNAGRAMQYRELLPTMIKDWRDRFGVGDFPFLIVQLANYMAPQQQPVEPGWAELREAQSMTAAKDERTGLAVAIDIGDANDIHPRNKQEVGRRLMLSALKIAYGRDVVASGPKFESVEYKSEKAIIKFSSIGSGLKAKEGKLKGFAIAGSDKTFVWADAVIDGDQVIVSSPAVSAPVAVRYGWANNPIATLVNEEGLPAIPFRSDVD</sequence>
<dbReference type="PANTHER" id="PTHR22901">
    <property type="entry name" value="SIALATE O-ACETYLESTERASE"/>
    <property type="match status" value="1"/>
</dbReference>
<evidence type="ECO:0000259" key="2">
    <source>
        <dbReference type="Pfam" id="PF03629"/>
    </source>
</evidence>
<keyword evidence="1 3" id="KW-0378">Hydrolase</keyword>
<dbReference type="OrthoDB" id="9795554at2"/>
<feature type="domain" description="Sialate O-acetylesterase" evidence="2">
    <location>
        <begin position="443"/>
        <end position="550"/>
    </location>
</feature>
<protein>
    <submittedName>
        <fullName evidence="3">Glycosyl hydrolases family 2, sugar binding domain</fullName>
    </submittedName>
</protein>